<dbReference type="Pfam" id="PF25782">
    <property type="entry name" value="TPR_CAND1"/>
    <property type="match status" value="1"/>
</dbReference>
<dbReference type="InterPro" id="IPR013932">
    <property type="entry name" value="TATA-bd_TIP120"/>
</dbReference>
<organism evidence="6 7">
    <name type="scientific">Coleophoma crateriformis</name>
    <dbReference type="NCBI Taxonomy" id="565419"/>
    <lineage>
        <taxon>Eukaryota</taxon>
        <taxon>Fungi</taxon>
        <taxon>Dikarya</taxon>
        <taxon>Ascomycota</taxon>
        <taxon>Pezizomycotina</taxon>
        <taxon>Leotiomycetes</taxon>
        <taxon>Helotiales</taxon>
        <taxon>Dermateaceae</taxon>
        <taxon>Coleophoma</taxon>
    </lineage>
</organism>
<keyword evidence="3" id="KW-0833">Ubl conjugation pathway</keyword>
<evidence type="ECO:0000313" key="7">
    <source>
        <dbReference type="Proteomes" id="UP000256328"/>
    </source>
</evidence>
<reference evidence="6 7" key="1">
    <citation type="journal article" date="2018" name="IMA Fungus">
        <title>IMA Genome-F 9: Draft genome sequence of Annulohypoxylon stygium, Aspergillus mulundensis, Berkeleyomyces basicola (syn. Thielaviopsis basicola), Ceratocystis smalleyi, two Cercospora beticola strains, Coleophoma cylindrospora, Fusarium fracticaudum, Phialophora cf. hyalina, and Morchella septimelata.</title>
        <authorList>
            <person name="Wingfield B.D."/>
            <person name="Bills G.F."/>
            <person name="Dong Y."/>
            <person name="Huang W."/>
            <person name="Nel W.J."/>
            <person name="Swalarsk-Parry B.S."/>
            <person name="Vaghefi N."/>
            <person name="Wilken P.M."/>
            <person name="An Z."/>
            <person name="de Beer Z.W."/>
            <person name="De Vos L."/>
            <person name="Chen L."/>
            <person name="Duong T.A."/>
            <person name="Gao Y."/>
            <person name="Hammerbacher A."/>
            <person name="Kikkert J.R."/>
            <person name="Li Y."/>
            <person name="Li H."/>
            <person name="Li K."/>
            <person name="Li Q."/>
            <person name="Liu X."/>
            <person name="Ma X."/>
            <person name="Naidoo K."/>
            <person name="Pethybridge S.J."/>
            <person name="Sun J."/>
            <person name="Steenkamp E.T."/>
            <person name="van der Nest M.A."/>
            <person name="van Wyk S."/>
            <person name="Wingfield M.J."/>
            <person name="Xiong C."/>
            <person name="Yue Q."/>
            <person name="Zhang X."/>
        </authorList>
    </citation>
    <scope>NUCLEOTIDE SEQUENCE [LARGE SCALE GENOMIC DNA]</scope>
    <source>
        <strain evidence="6 7">BP5796</strain>
    </source>
</reference>
<name>A0A3D8T7X7_9HELO</name>
<dbReference type="Pfam" id="PF08623">
    <property type="entry name" value="TIP120"/>
    <property type="match status" value="1"/>
</dbReference>
<dbReference type="InterPro" id="IPR039852">
    <property type="entry name" value="CAND1/CAND2"/>
</dbReference>
<dbReference type="EMBL" id="PDLN01000001">
    <property type="protein sequence ID" value="RDW94624.1"/>
    <property type="molecule type" value="Genomic_DNA"/>
</dbReference>
<dbReference type="InterPro" id="IPR016024">
    <property type="entry name" value="ARM-type_fold"/>
</dbReference>
<feature type="compositionally biased region" description="Acidic residues" evidence="4">
    <location>
        <begin position="370"/>
        <end position="409"/>
    </location>
</feature>
<proteinExistence type="inferred from homology"/>
<comment type="caution">
    <text evidence="6">The sequence shown here is derived from an EMBL/GenBank/DDBJ whole genome shotgun (WGS) entry which is preliminary data.</text>
</comment>
<dbReference type="InterPro" id="IPR011989">
    <property type="entry name" value="ARM-like"/>
</dbReference>
<protein>
    <recommendedName>
        <fullName evidence="5">TATA-binding protein interacting (TIP20) domain-containing protein</fullName>
    </recommendedName>
</protein>
<evidence type="ECO:0000256" key="3">
    <source>
        <dbReference type="ARBA" id="ARBA00022786"/>
    </source>
</evidence>
<evidence type="ECO:0000313" key="6">
    <source>
        <dbReference type="EMBL" id="RDW94624.1"/>
    </source>
</evidence>
<evidence type="ECO:0000256" key="1">
    <source>
        <dbReference type="ARBA" id="ARBA00007657"/>
    </source>
</evidence>
<gene>
    <name evidence="6" type="ORF">BP5796_00387</name>
</gene>
<dbReference type="OrthoDB" id="6260732at2759"/>
<dbReference type="Proteomes" id="UP000256328">
    <property type="component" value="Unassembled WGS sequence"/>
</dbReference>
<evidence type="ECO:0000256" key="2">
    <source>
        <dbReference type="ARBA" id="ARBA00022737"/>
    </source>
</evidence>
<keyword evidence="2" id="KW-0677">Repeat</keyword>
<sequence>MSNNSSIPAVPTSQTVAALLPKLQDADPDYRFMSLNDLFQVLTIGKPDFLHNDYNTAARTVDGVIGTLDDQNGEVQNLAIKCLEPLVSRLPSSILAPLIEKLSNLSTENSVDNSIPAMALRSVVITLPRPVPGVSPSKEVSEAYSAISRVLIPRLVGKLVVPKSTRLVKLPAPPPGMLDLDGTKDIDPEAVDVLIEVVRCFGPMLHQNEVEALQNLLVTILETEKASSVVKKRAVVAVSILAIYLSDEALSAFVSQLIESLRNPHLTLVQRRLYITILGSMARSIPSRFGPYLKTLAPFVLSALSEQELEEQRENAAEDGEPDPEIDDVRESALVALEGFLASCGNEMRSYTEESITAALLFLKYDPNYNDDDDDEEMSGTQPDDDDMDDFGDDDDFEQDAGFDDDDDDSSWKVRRCAAKALYTLISTRGSGDLLDDGTLYSQVAPMLVQRFNEREENVRLEVIATLSSLVRKTGGGVVVNLSIEEGADYISPVTPSRKRRRESSTAASFDTKALLSLSAGLTSPILEPVPASGPKADLARLSPSIIKVTNKLLKSSSIPTKQALITLLDDMIAVQSGGLSEYLSQLVDPIIDAIKTSSGTTSSTMTVGGATSATATTLRIAALRLIGDICKTHSSSVLQPHLPKIIPAIVAAVNDKYYKISSEAIGTVEQFIKALTPPRSRSFEQSHGAEFQKLYQVVVNRVTANDADVEVRQRAIHALGILLARTASKDDDSLLSAADRTSALDNLNDRLKNETTRLAAVRAIDTVAALTTSKDQLQPQWIREVSIELSAQLRKANRSLRGASLGALKNLVLSPAARSSLDATTIKGLTSALYPLLTVSDLHLLGPALLVLAALVLDDASLVVTDELNIALCGLLTASLSGSVLDAVLVLVTNIGQAGVGQPLMGGLLKDVSINGDPSVVGKVIGTLLVYGGSSVGVTIDSFLAEVQNPASDDARKSLALAVLGEAGLRLGGKSPLKPAIFTEQFDSKSDKVPLAAAVALGRAGAGNIPVYLPEILTIMDKGGNTQYLLLHSIKEILQQVGTNSADISNYAKAIWDRLLSASQSEDNKAVGAECIGRLAIIDPKAYMPQLQTYLEDKSPTVRAMVIQAIRYTLPDSDETFDAMLKSTLIDMLSVMLHDSELENRRLALTTLNSAAHNKPDVILPHLNKLLPLVMKESVTKPEYIREVMMGPFKHKVDDGLEVRKSAYETLYSLLETAYSRINVLDLFDRIIAGLQDEHDIRSLCNLMLAKLVALDPDETARRLDSIAPCFRAILMTKLKDTAVKQEIEKQDEATRGALRVTLLLHAAIPGASSGTSAQGIQHQIWRDYWEWVEKDFEPQLRAVRQENKESI</sequence>
<evidence type="ECO:0000256" key="4">
    <source>
        <dbReference type="SAM" id="MobiDB-lite"/>
    </source>
</evidence>
<dbReference type="Gene3D" id="1.25.10.10">
    <property type="entry name" value="Leucine-rich Repeat Variant"/>
    <property type="match status" value="1"/>
</dbReference>
<keyword evidence="7" id="KW-1185">Reference proteome</keyword>
<dbReference type="SUPFAM" id="SSF48371">
    <property type="entry name" value="ARM repeat"/>
    <property type="match status" value="1"/>
</dbReference>
<accession>A0A3D8T7X7</accession>
<dbReference type="PANTHER" id="PTHR12696">
    <property type="entry name" value="TIP120"/>
    <property type="match status" value="1"/>
</dbReference>
<evidence type="ECO:0000259" key="5">
    <source>
        <dbReference type="Pfam" id="PF08623"/>
    </source>
</evidence>
<feature type="domain" description="TATA-binding protein interacting (TIP20)" evidence="5">
    <location>
        <begin position="1163"/>
        <end position="1335"/>
    </location>
</feature>
<feature type="region of interest" description="Disordered" evidence="4">
    <location>
        <begin position="370"/>
        <end position="410"/>
    </location>
</feature>
<comment type="similarity">
    <text evidence="1">Belongs to the CAND family.</text>
</comment>
<dbReference type="GO" id="GO:0010265">
    <property type="term" value="P:SCF complex assembly"/>
    <property type="evidence" value="ECO:0007669"/>
    <property type="project" value="InterPro"/>
</dbReference>